<keyword evidence="12" id="KW-1185">Reference proteome</keyword>
<dbReference type="InterPro" id="IPR009057">
    <property type="entry name" value="Homeodomain-like_sf"/>
</dbReference>
<reference evidence="13" key="2">
    <citation type="submission" date="2019-09" db="UniProtKB">
        <authorList>
            <consortium name="WormBaseParasite"/>
        </authorList>
    </citation>
    <scope>IDENTIFICATION</scope>
</reference>
<dbReference type="InterPro" id="IPR017884">
    <property type="entry name" value="SANT_dom"/>
</dbReference>
<organism evidence="12 13">
    <name type="scientific">Heligmosomoides polygyrus</name>
    <name type="common">Parasitic roundworm</name>
    <dbReference type="NCBI Taxonomy" id="6339"/>
    <lineage>
        <taxon>Eukaryota</taxon>
        <taxon>Metazoa</taxon>
        <taxon>Ecdysozoa</taxon>
        <taxon>Nematoda</taxon>
        <taxon>Chromadorea</taxon>
        <taxon>Rhabditida</taxon>
        <taxon>Rhabditina</taxon>
        <taxon>Rhabditomorpha</taxon>
        <taxon>Strongyloidea</taxon>
        <taxon>Heligmosomidae</taxon>
        <taxon>Heligmosomoides</taxon>
    </lineage>
</organism>
<evidence type="ECO:0000313" key="11">
    <source>
        <dbReference type="EMBL" id="VDP37302.1"/>
    </source>
</evidence>
<dbReference type="GO" id="GO:0006357">
    <property type="term" value="P:regulation of transcription by RNA polymerase II"/>
    <property type="evidence" value="ECO:0007669"/>
    <property type="project" value="TreeGrafter"/>
</dbReference>
<keyword evidence="5" id="KW-0863">Zinc-finger</keyword>
<dbReference type="PANTHER" id="PTHR13992">
    <property type="entry name" value="NUCLEAR RECEPTOR CO-REPRESSOR RELATED NCOR"/>
    <property type="match status" value="1"/>
</dbReference>
<gene>
    <name evidence="11" type="ORF">HPBE_LOCUS23216</name>
</gene>
<accession>A0A183GKJ7</accession>
<dbReference type="SMART" id="SM00717">
    <property type="entry name" value="SANT"/>
    <property type="match status" value="1"/>
</dbReference>
<evidence type="ECO:0000256" key="4">
    <source>
        <dbReference type="ARBA" id="ARBA00022723"/>
    </source>
</evidence>
<evidence type="ECO:0000313" key="12">
    <source>
        <dbReference type="Proteomes" id="UP000050761"/>
    </source>
</evidence>
<keyword evidence="7" id="KW-0238">DNA-binding</keyword>
<feature type="domain" description="SANT" evidence="10">
    <location>
        <begin position="347"/>
        <end position="398"/>
    </location>
</feature>
<reference evidence="11 12" key="1">
    <citation type="submission" date="2018-11" db="EMBL/GenBank/DDBJ databases">
        <authorList>
            <consortium name="Pathogen Informatics"/>
        </authorList>
    </citation>
    <scope>NUCLEOTIDE SEQUENCE [LARGE SCALE GENOMIC DNA]</scope>
</reference>
<dbReference type="OrthoDB" id="10258692at2759"/>
<evidence type="ECO:0000256" key="6">
    <source>
        <dbReference type="ARBA" id="ARBA00022833"/>
    </source>
</evidence>
<dbReference type="GO" id="GO:0008270">
    <property type="term" value="F:zinc ion binding"/>
    <property type="evidence" value="ECO:0007669"/>
    <property type="project" value="UniProtKB-KW"/>
</dbReference>
<comment type="similarity">
    <text evidence="2">Belongs to the N-CoR nuclear receptor corepressors family.</text>
</comment>
<dbReference type="SUPFAM" id="SSF46689">
    <property type="entry name" value="Homeodomain-like"/>
    <property type="match status" value="1"/>
</dbReference>
<dbReference type="GO" id="GO:0032991">
    <property type="term" value="C:protein-containing complex"/>
    <property type="evidence" value="ECO:0007669"/>
    <property type="project" value="UniProtKB-ARBA"/>
</dbReference>
<evidence type="ECO:0000256" key="9">
    <source>
        <dbReference type="SAM" id="MobiDB-lite"/>
    </source>
</evidence>
<dbReference type="InterPro" id="IPR051571">
    <property type="entry name" value="N-CoR_corepressor"/>
</dbReference>
<evidence type="ECO:0000256" key="5">
    <source>
        <dbReference type="ARBA" id="ARBA00022771"/>
    </source>
</evidence>
<dbReference type="GO" id="GO:0003677">
    <property type="term" value="F:DNA binding"/>
    <property type="evidence" value="ECO:0007669"/>
    <property type="project" value="UniProtKB-KW"/>
</dbReference>
<dbReference type="InterPro" id="IPR001005">
    <property type="entry name" value="SANT/Myb"/>
</dbReference>
<evidence type="ECO:0000313" key="13">
    <source>
        <dbReference type="WBParaSite" id="HPBE_0002321701-mRNA-1"/>
    </source>
</evidence>
<dbReference type="GO" id="GO:0005654">
    <property type="term" value="C:nucleoplasm"/>
    <property type="evidence" value="ECO:0007669"/>
    <property type="project" value="UniProtKB-ARBA"/>
</dbReference>
<feature type="region of interest" description="Disordered" evidence="9">
    <location>
        <begin position="265"/>
        <end position="303"/>
    </location>
</feature>
<name>A0A183GKJ7_HELPZ</name>
<accession>A0A3P8CF33</accession>
<dbReference type="WBParaSite" id="HPBE_0002321701-mRNA-1">
    <property type="protein sequence ID" value="HPBE_0002321701-mRNA-1"/>
    <property type="gene ID" value="HPBE_0002321701"/>
</dbReference>
<dbReference type="AlphaFoldDB" id="A0A183GKJ7"/>
<feature type="region of interest" description="Disordered" evidence="9">
    <location>
        <begin position="102"/>
        <end position="168"/>
    </location>
</feature>
<dbReference type="EMBL" id="UZAH01034807">
    <property type="protein sequence ID" value="VDP37302.1"/>
    <property type="molecule type" value="Genomic_DNA"/>
</dbReference>
<comment type="subcellular location">
    <subcellularLocation>
        <location evidence="1">Nucleus</location>
    </subcellularLocation>
</comment>
<keyword evidence="6" id="KW-0862">Zinc</keyword>
<evidence type="ECO:0000256" key="7">
    <source>
        <dbReference type="ARBA" id="ARBA00023125"/>
    </source>
</evidence>
<proteinExistence type="inferred from homology"/>
<evidence type="ECO:0000256" key="3">
    <source>
        <dbReference type="ARBA" id="ARBA00022491"/>
    </source>
</evidence>
<keyword evidence="8" id="KW-0539">Nucleus</keyword>
<dbReference type="Gene3D" id="1.10.10.60">
    <property type="entry name" value="Homeodomain-like"/>
    <property type="match status" value="1"/>
</dbReference>
<evidence type="ECO:0000259" key="10">
    <source>
        <dbReference type="PROSITE" id="PS51293"/>
    </source>
</evidence>
<dbReference type="PROSITE" id="PS51293">
    <property type="entry name" value="SANT"/>
    <property type="match status" value="1"/>
</dbReference>
<evidence type="ECO:0000256" key="1">
    <source>
        <dbReference type="ARBA" id="ARBA00004123"/>
    </source>
</evidence>
<sequence length="454" mass="52087">MFPTGGGSAQTVAQEAAVPQARQGLDLFRAFASLTAQNSHSQQPANQYMASLGQQSVHAAQLAAQQHSPSLSLLQQGIARQAARDELHRRPSLMANFFPSHLSHQQGTSRDESHLDIDTSGNFTGVKIDPSPGGTASLTDREVEEQAEKKATSDRLESIEKDRKQADQQVEVLTKRRERLKNIKRESEQEVKDVVNGEMIEPSIRQMVFFRSRLKVACYRHNDDAYKACMRDYMRKLERWENSPKKIARDLKNREIFERAFPEMKRTREEKERSGRNDRISLRGQDHIDEQPAPSEKGQVDEEHKMRNAAAIPPLIIDESTIRPRFFDNKHAIIKNAAEDNRNWIETFLSSWTDDEKKLFRERLSAVGKNYANIAMFLENKTVKDCVLYYYLSKKRENFKAVIPKRKRKLAKTYKPPVMPTAEELAMYQLLPQDALSEAQCKQSLARIPYLTLT</sequence>
<dbReference type="PANTHER" id="PTHR13992:SF39">
    <property type="entry name" value="SMRTER, ISOFORM G"/>
    <property type="match status" value="1"/>
</dbReference>
<feature type="compositionally biased region" description="Basic and acidic residues" evidence="9">
    <location>
        <begin position="265"/>
        <end position="290"/>
    </location>
</feature>
<dbReference type="FunFam" id="1.10.10.60:FF:000012">
    <property type="entry name" value="Metastasis-associated 1 family, member 3"/>
    <property type="match status" value="1"/>
</dbReference>
<keyword evidence="3" id="KW-0678">Repressor</keyword>
<evidence type="ECO:0000256" key="2">
    <source>
        <dbReference type="ARBA" id="ARBA00010097"/>
    </source>
</evidence>
<dbReference type="Pfam" id="PF00249">
    <property type="entry name" value="Myb_DNA-binding"/>
    <property type="match status" value="1"/>
</dbReference>
<dbReference type="Proteomes" id="UP000050761">
    <property type="component" value="Unassembled WGS sequence"/>
</dbReference>
<evidence type="ECO:0000256" key="8">
    <source>
        <dbReference type="ARBA" id="ARBA00023242"/>
    </source>
</evidence>
<keyword evidence="4" id="KW-0479">Metal-binding</keyword>
<protein>
    <submittedName>
        <fullName evidence="13">SANT domain-containing protein</fullName>
    </submittedName>
</protein>
<dbReference type="GO" id="GO:0000785">
    <property type="term" value="C:chromatin"/>
    <property type="evidence" value="ECO:0007669"/>
    <property type="project" value="TreeGrafter"/>
</dbReference>
<feature type="compositionally biased region" description="Basic and acidic residues" evidence="9">
    <location>
        <begin position="139"/>
        <end position="166"/>
    </location>
</feature>